<dbReference type="PANTHER" id="PTHR14187">
    <property type="entry name" value="ALPHA KINASE/ELONGATION FACTOR 2 KINASE"/>
    <property type="match status" value="1"/>
</dbReference>
<reference evidence="1 2" key="2">
    <citation type="submission" date="2017-09" db="EMBL/GenBank/DDBJ databases">
        <title>Extensive intraspecific genome diversity in a model arbuscular mycorrhizal fungus.</title>
        <authorList>
            <person name="Chen E.C."/>
            <person name="Morin E."/>
            <person name="Beaudet D."/>
            <person name="Noel J."/>
            <person name="Ndikumana S."/>
            <person name="Charron P."/>
            <person name="St-Onge C."/>
            <person name="Giorgi J."/>
            <person name="Grigoriev I.V."/>
            <person name="Roux C."/>
            <person name="Martin F.M."/>
            <person name="Corradi N."/>
        </authorList>
    </citation>
    <scope>NUCLEOTIDE SEQUENCE [LARGE SCALE GENOMIC DNA]</scope>
    <source>
        <strain evidence="1 2">A5</strain>
    </source>
</reference>
<dbReference type="PRINTS" id="PR00301">
    <property type="entry name" value="HEATSHOCK70"/>
</dbReference>
<dbReference type="SUPFAM" id="SSF53067">
    <property type="entry name" value="Actin-like ATPase domain"/>
    <property type="match status" value="2"/>
</dbReference>
<dbReference type="EMBL" id="LLXJ01000160">
    <property type="protein sequence ID" value="PKC13940.1"/>
    <property type="molecule type" value="Genomic_DNA"/>
</dbReference>
<name>A0A2N0Q4B5_9GLOM</name>
<dbReference type="VEuPathDB" id="FungiDB:RhiirFUN_008354"/>
<dbReference type="VEuPathDB" id="FungiDB:RhiirA1_503308"/>
<organism evidence="1 2">
    <name type="scientific">Rhizophagus irregularis</name>
    <dbReference type="NCBI Taxonomy" id="588596"/>
    <lineage>
        <taxon>Eukaryota</taxon>
        <taxon>Fungi</taxon>
        <taxon>Fungi incertae sedis</taxon>
        <taxon>Mucoromycota</taxon>
        <taxon>Glomeromycotina</taxon>
        <taxon>Glomeromycetes</taxon>
        <taxon>Glomerales</taxon>
        <taxon>Glomeraceae</taxon>
        <taxon>Rhizophagus</taxon>
    </lineage>
</organism>
<dbReference type="Gene3D" id="3.90.640.10">
    <property type="entry name" value="Actin, Chain A, domain 4"/>
    <property type="match status" value="1"/>
</dbReference>
<reference evidence="1 2" key="1">
    <citation type="submission" date="2016-04" db="EMBL/GenBank/DDBJ databases">
        <title>Genome analyses suggest a sexual origin of heterokaryosis in a supposedly ancient asexual fungus.</title>
        <authorList>
            <person name="Ropars J."/>
            <person name="Sedzielewska K."/>
            <person name="Noel J."/>
            <person name="Charron P."/>
            <person name="Farinelli L."/>
            <person name="Marton T."/>
            <person name="Kruger M."/>
            <person name="Pelin A."/>
            <person name="Brachmann A."/>
            <person name="Corradi N."/>
        </authorList>
    </citation>
    <scope>NUCLEOTIDE SEQUENCE [LARGE SCALE GENOMIC DNA]</scope>
    <source>
        <strain evidence="1 2">A5</strain>
    </source>
</reference>
<dbReference type="VEuPathDB" id="FungiDB:FUN_007963"/>
<sequence>MEPERANKSPVTAKSSLENNIRVVVGLDFGTTFSGFSYCHVASNQNMCSNDLWHGEAGQLKTNTVLKYDDEYNSVILWGAPALAKRPIRRSRQNNEGNRPIELFKLHLGDLSDELKPKLPIEYEKAITDYLREIGKVIKETVAMHWPKIDYFKNVLLILTVPAEFSDKSRAIMRVCAFNAELIKEECSTNLQFTTEPEAAAIYCMKSLRSQELAQPGTNFMIVDCGGGTVDLTTRKLINYEELGEITERAGDFCGSTFIDTEFIKYLRGILGDEPINLLRNNNYGQMQYLIQQFCDFGKIPFTGDDPEFIYELDIRDTVPILKQYITNEEIRETLEDDEWIIEIDSKTMESIFEPVIQKILCLIKNQLNNTQETCSAMFLAGGFSESKYLQKRIKERFQDQVKIISVPAQPMAAIARGAVIYGLSIKSNDLDDINNLNNTKRVVLSRVLKYTYGIKTATKWEKEDPIHRKTKDGFIEIFQCLARRGTKMDINQEITRSRVPIYPDQTEMIHYLYYTKEYDGEYCDDPGMKLLGKLYIDLPGSGLDRPVLFGMTFGQMEITATSKNELTGKFYKTTFKFNLDD</sequence>
<dbReference type="InterPro" id="IPR043129">
    <property type="entry name" value="ATPase_NBD"/>
</dbReference>
<comment type="caution">
    <text evidence="1">The sequence shown here is derived from an EMBL/GenBank/DDBJ whole genome shotgun (WGS) entry which is preliminary data.</text>
</comment>
<dbReference type="AlphaFoldDB" id="A0A2N0Q4B5"/>
<proteinExistence type="predicted"/>
<dbReference type="Proteomes" id="UP000232722">
    <property type="component" value="Unassembled WGS sequence"/>
</dbReference>
<evidence type="ECO:0000313" key="1">
    <source>
        <dbReference type="EMBL" id="PKC13940.1"/>
    </source>
</evidence>
<dbReference type="PANTHER" id="PTHR14187:SF5">
    <property type="entry name" value="HEAT SHOCK 70 KDA PROTEIN 12A"/>
    <property type="match status" value="1"/>
</dbReference>
<gene>
    <name evidence="1" type="ORF">RhiirA5_395960</name>
</gene>
<dbReference type="Gene3D" id="3.30.420.40">
    <property type="match status" value="3"/>
</dbReference>
<evidence type="ECO:0000313" key="2">
    <source>
        <dbReference type="Proteomes" id="UP000232722"/>
    </source>
</evidence>
<accession>A0A2N0Q4B5</accession>
<protein>
    <submittedName>
        <fullName evidence="1">Actin-like ATPase domain-containing protein</fullName>
    </submittedName>
</protein>